<evidence type="ECO:0000259" key="1">
    <source>
        <dbReference type="PROSITE" id="PS51186"/>
    </source>
</evidence>
<dbReference type="PANTHER" id="PTHR42791">
    <property type="entry name" value="GNAT FAMILY ACETYLTRANSFERASE"/>
    <property type="match status" value="1"/>
</dbReference>
<dbReference type="PROSITE" id="PS51186">
    <property type="entry name" value="GNAT"/>
    <property type="match status" value="1"/>
</dbReference>
<evidence type="ECO:0000313" key="3">
    <source>
        <dbReference type="Proteomes" id="UP000016933"/>
    </source>
</evidence>
<dbReference type="PANTHER" id="PTHR42791:SF4">
    <property type="entry name" value="ACETYLTRANSFERASE, GNAT FAMILY FAMILY (AFU_ORTHOLOGUE AFUA_4G09540)-RELATED"/>
    <property type="match status" value="1"/>
</dbReference>
<keyword evidence="3" id="KW-1185">Reference proteome</keyword>
<dbReference type="OMA" id="CMLYCMV"/>
<name>N1PZ43_DOTSN</name>
<proteinExistence type="predicted"/>
<accession>N1PZ43</accession>
<feature type="domain" description="N-acetyltransferase" evidence="1">
    <location>
        <begin position="95"/>
        <end position="233"/>
    </location>
</feature>
<organism evidence="2 3">
    <name type="scientific">Dothistroma septosporum (strain NZE10 / CBS 128990)</name>
    <name type="common">Red band needle blight fungus</name>
    <name type="synonym">Mycosphaerella pini</name>
    <dbReference type="NCBI Taxonomy" id="675120"/>
    <lineage>
        <taxon>Eukaryota</taxon>
        <taxon>Fungi</taxon>
        <taxon>Dikarya</taxon>
        <taxon>Ascomycota</taxon>
        <taxon>Pezizomycotina</taxon>
        <taxon>Dothideomycetes</taxon>
        <taxon>Dothideomycetidae</taxon>
        <taxon>Mycosphaerellales</taxon>
        <taxon>Mycosphaerellaceae</taxon>
        <taxon>Dothistroma</taxon>
    </lineage>
</organism>
<sequence length="238" mass="27293">MNVVRRPNVHTVMPIEVTQLTEKDIPGAIECIQIAFAGDPYNKWIFNDQHKFSLQRNSVSLGIRCRWGMKYALFHVAKDTNDASGKVLGVACWLAPSNPFAPQTWSDYFGSWQLWFEQVKMNLWYGRGGLNVKRYYIWKSAQADAQKALWDDKKGYFFCNIVTVLPETQGKGIGKLLFKQVTDQADAEGRKCYLESSRAEPNMAIYERMGFQLAKEMTCDDEGDAIKLYCMMRGPSQR</sequence>
<dbReference type="Gene3D" id="3.40.630.30">
    <property type="match status" value="1"/>
</dbReference>
<gene>
    <name evidence="2" type="ORF">DOTSEDRAFT_41907</name>
</gene>
<dbReference type="OrthoDB" id="512662at2759"/>
<dbReference type="eggNOG" id="ENOG502RR34">
    <property type="taxonomic scope" value="Eukaryota"/>
</dbReference>
<dbReference type="InterPro" id="IPR000182">
    <property type="entry name" value="GNAT_dom"/>
</dbReference>
<dbReference type="CDD" id="cd04301">
    <property type="entry name" value="NAT_SF"/>
    <property type="match status" value="1"/>
</dbReference>
<protein>
    <recommendedName>
        <fullName evidence="1">N-acetyltransferase domain-containing protein</fullName>
    </recommendedName>
</protein>
<dbReference type="InterPro" id="IPR052523">
    <property type="entry name" value="Trichothecene_AcTrans"/>
</dbReference>
<reference evidence="3" key="1">
    <citation type="journal article" date="2012" name="PLoS Genet.">
        <title>The genomes of the fungal plant pathogens Cladosporium fulvum and Dothistroma septosporum reveal adaptation to different hosts and lifestyles but also signatures of common ancestry.</title>
        <authorList>
            <person name="de Wit P.J.G.M."/>
            <person name="van der Burgt A."/>
            <person name="Oekmen B."/>
            <person name="Stergiopoulos I."/>
            <person name="Abd-Elsalam K.A."/>
            <person name="Aerts A.L."/>
            <person name="Bahkali A.H."/>
            <person name="Beenen H.G."/>
            <person name="Chettri P."/>
            <person name="Cox M.P."/>
            <person name="Datema E."/>
            <person name="de Vries R.P."/>
            <person name="Dhillon B."/>
            <person name="Ganley A.R."/>
            <person name="Griffiths S.A."/>
            <person name="Guo Y."/>
            <person name="Hamelin R.C."/>
            <person name="Henrissat B."/>
            <person name="Kabir M.S."/>
            <person name="Jashni M.K."/>
            <person name="Kema G."/>
            <person name="Klaubauf S."/>
            <person name="Lapidus A."/>
            <person name="Levasseur A."/>
            <person name="Lindquist E."/>
            <person name="Mehrabi R."/>
            <person name="Ohm R.A."/>
            <person name="Owen T.J."/>
            <person name="Salamov A."/>
            <person name="Schwelm A."/>
            <person name="Schijlen E."/>
            <person name="Sun H."/>
            <person name="van den Burg H.A."/>
            <person name="van Ham R.C.H.J."/>
            <person name="Zhang S."/>
            <person name="Goodwin S.B."/>
            <person name="Grigoriev I.V."/>
            <person name="Collemare J."/>
            <person name="Bradshaw R.E."/>
        </authorList>
    </citation>
    <scope>NUCLEOTIDE SEQUENCE [LARGE SCALE GENOMIC DNA]</scope>
    <source>
        <strain evidence="3">NZE10 / CBS 128990</strain>
    </source>
</reference>
<reference evidence="2 3" key="2">
    <citation type="journal article" date="2012" name="PLoS Pathog.">
        <title>Diverse lifestyles and strategies of plant pathogenesis encoded in the genomes of eighteen Dothideomycetes fungi.</title>
        <authorList>
            <person name="Ohm R.A."/>
            <person name="Feau N."/>
            <person name="Henrissat B."/>
            <person name="Schoch C.L."/>
            <person name="Horwitz B.A."/>
            <person name="Barry K.W."/>
            <person name="Condon B.J."/>
            <person name="Copeland A.C."/>
            <person name="Dhillon B."/>
            <person name="Glaser F."/>
            <person name="Hesse C.N."/>
            <person name="Kosti I."/>
            <person name="LaButti K."/>
            <person name="Lindquist E.A."/>
            <person name="Lucas S."/>
            <person name="Salamov A.A."/>
            <person name="Bradshaw R.E."/>
            <person name="Ciuffetti L."/>
            <person name="Hamelin R.C."/>
            <person name="Kema G.H.J."/>
            <person name="Lawrence C."/>
            <person name="Scott J.A."/>
            <person name="Spatafora J.W."/>
            <person name="Turgeon B.G."/>
            <person name="de Wit P.J.G.M."/>
            <person name="Zhong S."/>
            <person name="Goodwin S.B."/>
            <person name="Grigoriev I.V."/>
        </authorList>
    </citation>
    <scope>NUCLEOTIDE SEQUENCE [LARGE SCALE GENOMIC DNA]</scope>
    <source>
        <strain evidence="3">NZE10 / CBS 128990</strain>
    </source>
</reference>
<dbReference type="HOGENOM" id="CLU_073919_0_0_1"/>
<dbReference type="GO" id="GO:0016747">
    <property type="term" value="F:acyltransferase activity, transferring groups other than amino-acyl groups"/>
    <property type="evidence" value="ECO:0007669"/>
    <property type="project" value="InterPro"/>
</dbReference>
<dbReference type="AlphaFoldDB" id="N1PZ43"/>
<evidence type="ECO:0000313" key="2">
    <source>
        <dbReference type="EMBL" id="EME47509.1"/>
    </source>
</evidence>
<dbReference type="Pfam" id="PF13508">
    <property type="entry name" value="Acetyltransf_7"/>
    <property type="match status" value="1"/>
</dbReference>
<dbReference type="SUPFAM" id="SSF55729">
    <property type="entry name" value="Acyl-CoA N-acyltransferases (Nat)"/>
    <property type="match status" value="1"/>
</dbReference>
<dbReference type="STRING" id="675120.N1PZ43"/>
<dbReference type="EMBL" id="KB446536">
    <property type="protein sequence ID" value="EME47509.1"/>
    <property type="molecule type" value="Genomic_DNA"/>
</dbReference>
<dbReference type="InterPro" id="IPR016181">
    <property type="entry name" value="Acyl_CoA_acyltransferase"/>
</dbReference>
<dbReference type="Proteomes" id="UP000016933">
    <property type="component" value="Unassembled WGS sequence"/>
</dbReference>